<gene>
    <name evidence="3" type="ORF">ACRE_044960</name>
</gene>
<comment type="caution">
    <text evidence="3">The sequence shown here is derived from an EMBL/GenBank/DDBJ whole genome shotgun (WGS) entry which is preliminary data.</text>
</comment>
<proteinExistence type="predicted"/>
<evidence type="ECO:0000259" key="2">
    <source>
        <dbReference type="Pfam" id="PF15456"/>
    </source>
</evidence>
<feature type="compositionally biased region" description="Polar residues" evidence="1">
    <location>
        <begin position="60"/>
        <end position="75"/>
    </location>
</feature>
<dbReference type="AlphaFoldDB" id="A0A086T5Y9"/>
<dbReference type="EMBL" id="JPKY01000043">
    <property type="protein sequence ID" value="KFH44771.1"/>
    <property type="molecule type" value="Genomic_DNA"/>
</dbReference>
<feature type="domain" description="Up-regulated during septation protein 1" evidence="2">
    <location>
        <begin position="462"/>
        <end position="555"/>
    </location>
</feature>
<keyword evidence="4" id="KW-1185">Reference proteome</keyword>
<reference evidence="4" key="1">
    <citation type="journal article" date="2014" name="Genome Announc.">
        <title>Genome sequence and annotation of Acremonium chrysogenum, producer of the beta-lactam antibiotic cephalosporin C.</title>
        <authorList>
            <person name="Terfehr D."/>
            <person name="Dahlmann T.A."/>
            <person name="Specht T."/>
            <person name="Zadra I."/>
            <person name="Kuernsteiner H."/>
            <person name="Kueck U."/>
        </authorList>
    </citation>
    <scope>NUCLEOTIDE SEQUENCE [LARGE SCALE GENOMIC DNA]</scope>
    <source>
        <strain evidence="4">ATCC 11550 / CBS 779.69 / DSM 880 / IAM 14645 / JCM 23072 / IMI 49137</strain>
    </source>
</reference>
<feature type="compositionally biased region" description="Basic and acidic residues" evidence="1">
    <location>
        <begin position="379"/>
        <end position="393"/>
    </location>
</feature>
<feature type="compositionally biased region" description="Polar residues" evidence="1">
    <location>
        <begin position="320"/>
        <end position="343"/>
    </location>
</feature>
<feature type="compositionally biased region" description="Low complexity" evidence="1">
    <location>
        <begin position="597"/>
        <end position="611"/>
    </location>
</feature>
<sequence length="752" mass="82427">MAHIVHCIASAEPGALNKRASLSLGLPTDLRTHLQIKRTPSPTTDSAIEKPFAWRMQQPRAATSQQKQQGRQQAPSPLERQAQLLNSTTPTEPSVSPQTLCHKDDDVAEHPDVAATLKTRITQHSIVRRRKISVPELGPMTTVQEVPMDSPTIPGRPPIHERSNSAPANDGRQHDNLPLSSFLHMDTEDQDQERLPASAREATDSCPAGPRLPPTTLPKELAPLVIPSNGKAKPPQLQMGRATAHTRSGSVPNEVSTAINIGESPYMRTRFKGSISVTDLRTPYTASASTATTPAAALATPISAPGMDFHRSSPKPWTEGRSTTPTTISRSMTPQSVGSQRAATPQGHRRGASESSSIMDRGRPSKRTNTRRNNASQNRRRETSAEKSAERRAFEELPSGFRVKDVAQGVPHDELLALHSQAYNQAEHFEVLRKEDVDALSKVSNRGPPAPTLGRPPLTDAQELRRLDERTEYLRRTYTSLRAGRRNLHARICQFLRSPRVAKFSCESISKQEEALGELDASIDDWVHKLEMAENRRTRVRQKLLEHVAAAAIMTVPGGATSTSESLQQIMGISGPQTIRDMSTPPRSPTKQGPLMSSRTSSSSPSPQRVVAQVPSTILENPIVEEAEAQEQTGPASLKRAEVESIRIYAGNDIATLLVDVEKEITRISREVTEPWATQESSHPRRKEFHRQQSQEALSGLADTQAATSDNCPKKTGRTNSPPPPPPPLKDYYPRSNTPVLGHTQPRSALKA</sequence>
<feature type="region of interest" description="Disordered" evidence="1">
    <location>
        <begin position="302"/>
        <end position="393"/>
    </location>
</feature>
<evidence type="ECO:0000313" key="4">
    <source>
        <dbReference type="Proteomes" id="UP000029964"/>
    </source>
</evidence>
<dbReference type="HOGENOM" id="CLU_013725_0_0_1"/>
<dbReference type="Proteomes" id="UP000029964">
    <property type="component" value="Unassembled WGS sequence"/>
</dbReference>
<dbReference type="InterPro" id="IPR029191">
    <property type="entry name" value="Uds1"/>
</dbReference>
<dbReference type="Pfam" id="PF15456">
    <property type="entry name" value="Uds1"/>
    <property type="match status" value="1"/>
</dbReference>
<feature type="region of interest" description="Disordered" evidence="1">
    <location>
        <begin position="576"/>
        <end position="611"/>
    </location>
</feature>
<accession>A0A086T5Y9</accession>
<feature type="region of interest" description="Disordered" evidence="1">
    <location>
        <begin position="57"/>
        <end position="77"/>
    </location>
</feature>
<feature type="region of interest" description="Disordered" evidence="1">
    <location>
        <begin position="674"/>
        <end position="752"/>
    </location>
</feature>
<evidence type="ECO:0000313" key="3">
    <source>
        <dbReference type="EMBL" id="KFH44771.1"/>
    </source>
</evidence>
<dbReference type="STRING" id="857340.A0A086T5Y9"/>
<dbReference type="OrthoDB" id="5429395at2759"/>
<protein>
    <recommendedName>
        <fullName evidence="2">Up-regulated during septation protein 1 domain-containing protein</fullName>
    </recommendedName>
</protein>
<name>A0A086T5Y9_HAPC1</name>
<evidence type="ECO:0000256" key="1">
    <source>
        <dbReference type="SAM" id="MobiDB-lite"/>
    </source>
</evidence>
<feature type="region of interest" description="Disordered" evidence="1">
    <location>
        <begin position="137"/>
        <end position="215"/>
    </location>
</feature>
<organism evidence="3 4">
    <name type="scientific">Hapsidospora chrysogenum (strain ATCC 11550 / CBS 779.69 / DSM 880 / IAM 14645 / JCM 23072 / IMI 49137)</name>
    <name type="common">Acremonium chrysogenum</name>
    <dbReference type="NCBI Taxonomy" id="857340"/>
    <lineage>
        <taxon>Eukaryota</taxon>
        <taxon>Fungi</taxon>
        <taxon>Dikarya</taxon>
        <taxon>Ascomycota</taxon>
        <taxon>Pezizomycotina</taxon>
        <taxon>Sordariomycetes</taxon>
        <taxon>Hypocreomycetidae</taxon>
        <taxon>Hypocreales</taxon>
        <taxon>Bionectriaceae</taxon>
        <taxon>Hapsidospora</taxon>
    </lineage>
</organism>